<evidence type="ECO:0000313" key="1">
    <source>
        <dbReference type="EMBL" id="KAA6374323.1"/>
    </source>
</evidence>
<name>A0A5J4UVK7_9EUKA</name>
<organism evidence="1 2">
    <name type="scientific">Streblomastix strix</name>
    <dbReference type="NCBI Taxonomy" id="222440"/>
    <lineage>
        <taxon>Eukaryota</taxon>
        <taxon>Metamonada</taxon>
        <taxon>Preaxostyla</taxon>
        <taxon>Oxymonadida</taxon>
        <taxon>Streblomastigidae</taxon>
        <taxon>Streblomastix</taxon>
    </lineage>
</organism>
<gene>
    <name evidence="1" type="ORF">EZS28_030151</name>
</gene>
<dbReference type="Proteomes" id="UP000324800">
    <property type="component" value="Unassembled WGS sequence"/>
</dbReference>
<comment type="caution">
    <text evidence="1">The sequence shown here is derived from an EMBL/GenBank/DDBJ whole genome shotgun (WGS) entry which is preliminary data.</text>
</comment>
<accession>A0A5J4UVK7</accession>
<reference evidence="1 2" key="1">
    <citation type="submission" date="2019-03" db="EMBL/GenBank/DDBJ databases">
        <title>Single cell metagenomics reveals metabolic interactions within the superorganism composed of flagellate Streblomastix strix and complex community of Bacteroidetes bacteria on its surface.</title>
        <authorList>
            <person name="Treitli S.C."/>
            <person name="Kolisko M."/>
            <person name="Husnik F."/>
            <person name="Keeling P."/>
            <person name="Hampl V."/>
        </authorList>
    </citation>
    <scope>NUCLEOTIDE SEQUENCE [LARGE SCALE GENOMIC DNA]</scope>
    <source>
        <strain evidence="1">ST1C</strain>
    </source>
</reference>
<protein>
    <submittedName>
        <fullName evidence="1">Uncharacterized protein</fullName>
    </submittedName>
</protein>
<dbReference type="AlphaFoldDB" id="A0A5J4UVK7"/>
<proteinExistence type="predicted"/>
<dbReference type="EMBL" id="SNRW01012065">
    <property type="protein sequence ID" value="KAA6374323.1"/>
    <property type="molecule type" value="Genomic_DNA"/>
</dbReference>
<sequence>MAIYRLPCQLQVCTTLDSYVEDHNPCDGLPKEHKLSLHQFMSEDLRVKYKLVYDIVAEQLGECYEARGRASQSLLWFGVKQGSDDQIKTNMESIKNLYSGSVAGPKPPQM</sequence>
<evidence type="ECO:0000313" key="2">
    <source>
        <dbReference type="Proteomes" id="UP000324800"/>
    </source>
</evidence>